<sequence length="126" mass="13857">MCHYADKAYKLHYACVPCRVAFKRHPGPGGHRCPRCATPMSCAGRDFAAPRRRDVKAWSVVAAVLAAGLRYEGREPCGCAREPEFRPRTRAQLRARRAAAARGGTPLAELLGRSDPEAPEDPARCR</sequence>
<dbReference type="EMBL" id="CP109011">
    <property type="protein sequence ID" value="WUT43431.1"/>
    <property type="molecule type" value="Genomic_DNA"/>
</dbReference>
<feature type="compositionally biased region" description="Basic and acidic residues" evidence="1">
    <location>
        <begin position="112"/>
        <end position="126"/>
    </location>
</feature>
<reference evidence="2" key="1">
    <citation type="submission" date="2022-10" db="EMBL/GenBank/DDBJ databases">
        <title>The complete genomes of actinobacterial strains from the NBC collection.</title>
        <authorList>
            <person name="Joergensen T.S."/>
            <person name="Alvarez Arevalo M."/>
            <person name="Sterndorff E.B."/>
            <person name="Faurdal D."/>
            <person name="Vuksanovic O."/>
            <person name="Mourched A.-S."/>
            <person name="Charusanti P."/>
            <person name="Shaw S."/>
            <person name="Blin K."/>
            <person name="Weber T."/>
        </authorList>
    </citation>
    <scope>NUCLEOTIDE SEQUENCE</scope>
    <source>
        <strain evidence="2">NBC_00686</strain>
    </source>
</reference>
<accession>A0ABZ1WVA4</accession>
<name>A0ABZ1WVA4_9ACTN</name>
<evidence type="ECO:0008006" key="4">
    <source>
        <dbReference type="Google" id="ProtNLM"/>
    </source>
</evidence>
<evidence type="ECO:0000313" key="2">
    <source>
        <dbReference type="EMBL" id="WUT43431.1"/>
    </source>
</evidence>
<dbReference type="Proteomes" id="UP001432168">
    <property type="component" value="Chromosome"/>
</dbReference>
<proteinExistence type="predicted"/>
<keyword evidence="3" id="KW-1185">Reference proteome</keyword>
<evidence type="ECO:0000313" key="3">
    <source>
        <dbReference type="Proteomes" id="UP001432168"/>
    </source>
</evidence>
<feature type="region of interest" description="Disordered" evidence="1">
    <location>
        <begin position="96"/>
        <end position="126"/>
    </location>
</feature>
<gene>
    <name evidence="2" type="ORF">OG929_14455</name>
</gene>
<organism evidence="2 3">
    <name type="scientific">Streptomyces pseudovenezuelae</name>
    <dbReference type="NCBI Taxonomy" id="67350"/>
    <lineage>
        <taxon>Bacteria</taxon>
        <taxon>Bacillati</taxon>
        <taxon>Actinomycetota</taxon>
        <taxon>Actinomycetes</taxon>
        <taxon>Kitasatosporales</taxon>
        <taxon>Streptomycetaceae</taxon>
        <taxon>Streptomyces</taxon>
        <taxon>Streptomyces aurantiacus group</taxon>
    </lineage>
</organism>
<protein>
    <recommendedName>
        <fullName evidence="4">Deoxyxylulose-5-phosphate synthase</fullName>
    </recommendedName>
</protein>
<evidence type="ECO:0000256" key="1">
    <source>
        <dbReference type="SAM" id="MobiDB-lite"/>
    </source>
</evidence>
<dbReference type="RefSeq" id="WP_329263506.1">
    <property type="nucleotide sequence ID" value="NZ_CP109011.1"/>
</dbReference>